<dbReference type="EMBL" id="BPLR01007188">
    <property type="protein sequence ID" value="GIY15059.1"/>
    <property type="molecule type" value="Genomic_DNA"/>
</dbReference>
<organism evidence="1 2">
    <name type="scientific">Caerostris extrusa</name>
    <name type="common">Bark spider</name>
    <name type="synonym">Caerostris bankana</name>
    <dbReference type="NCBI Taxonomy" id="172846"/>
    <lineage>
        <taxon>Eukaryota</taxon>
        <taxon>Metazoa</taxon>
        <taxon>Ecdysozoa</taxon>
        <taxon>Arthropoda</taxon>
        <taxon>Chelicerata</taxon>
        <taxon>Arachnida</taxon>
        <taxon>Araneae</taxon>
        <taxon>Araneomorphae</taxon>
        <taxon>Entelegynae</taxon>
        <taxon>Araneoidea</taxon>
        <taxon>Araneidae</taxon>
        <taxon>Caerostris</taxon>
    </lineage>
</organism>
<dbReference type="AlphaFoldDB" id="A0AAV4R1Z8"/>
<protein>
    <submittedName>
        <fullName evidence="1">Uncharacterized protein</fullName>
    </submittedName>
</protein>
<proteinExistence type="predicted"/>
<accession>A0AAV4R1Z8</accession>
<sequence length="101" mass="11790">MRFDLNPKINRKSNDRNNAMDLSHHEEISIITRIPAETGAPPCDRWLVFMSFKYLMMAEITRDSSGPPRFLQLELNVNKYLESRFAGGGISLGVRRRMWEF</sequence>
<reference evidence="1 2" key="1">
    <citation type="submission" date="2021-06" db="EMBL/GenBank/DDBJ databases">
        <title>Caerostris extrusa draft genome.</title>
        <authorList>
            <person name="Kono N."/>
            <person name="Arakawa K."/>
        </authorList>
    </citation>
    <scope>NUCLEOTIDE SEQUENCE [LARGE SCALE GENOMIC DNA]</scope>
</reference>
<dbReference type="Proteomes" id="UP001054945">
    <property type="component" value="Unassembled WGS sequence"/>
</dbReference>
<gene>
    <name evidence="1" type="ORF">CEXT_177691</name>
</gene>
<keyword evidence="2" id="KW-1185">Reference proteome</keyword>
<name>A0AAV4R1Z8_CAEEX</name>
<comment type="caution">
    <text evidence="1">The sequence shown here is derived from an EMBL/GenBank/DDBJ whole genome shotgun (WGS) entry which is preliminary data.</text>
</comment>
<evidence type="ECO:0000313" key="1">
    <source>
        <dbReference type="EMBL" id="GIY15059.1"/>
    </source>
</evidence>
<evidence type="ECO:0000313" key="2">
    <source>
        <dbReference type="Proteomes" id="UP001054945"/>
    </source>
</evidence>